<gene>
    <name evidence="2" type="ORF">C2G38_991902</name>
</gene>
<organism evidence="2 3">
    <name type="scientific">Gigaspora rosea</name>
    <dbReference type="NCBI Taxonomy" id="44941"/>
    <lineage>
        <taxon>Eukaryota</taxon>
        <taxon>Fungi</taxon>
        <taxon>Fungi incertae sedis</taxon>
        <taxon>Mucoromycota</taxon>
        <taxon>Glomeromycotina</taxon>
        <taxon>Glomeromycetes</taxon>
        <taxon>Diversisporales</taxon>
        <taxon>Gigasporaceae</taxon>
        <taxon>Gigaspora</taxon>
    </lineage>
</organism>
<evidence type="ECO:0000313" key="3">
    <source>
        <dbReference type="Proteomes" id="UP000266673"/>
    </source>
</evidence>
<dbReference type="AlphaFoldDB" id="A0A397TUM5"/>
<evidence type="ECO:0000256" key="1">
    <source>
        <dbReference type="SAM" id="MobiDB-lite"/>
    </source>
</evidence>
<feature type="compositionally biased region" description="Polar residues" evidence="1">
    <location>
        <begin position="78"/>
        <end position="120"/>
    </location>
</feature>
<dbReference type="EMBL" id="QKWP01003081">
    <property type="protein sequence ID" value="RIB01514.1"/>
    <property type="molecule type" value="Genomic_DNA"/>
</dbReference>
<comment type="caution">
    <text evidence="2">The sequence shown here is derived from an EMBL/GenBank/DDBJ whole genome shotgun (WGS) entry which is preliminary data.</text>
</comment>
<protein>
    <submittedName>
        <fullName evidence="2">Uncharacterized protein</fullName>
    </submittedName>
</protein>
<sequence>MVDQKNFSECFLESKIFFLSQGCQNQKQLRVPASRFCRHHKQLHVPAPRFKFMSTKARTEIDLKKKGMPESKVLPKSKTASRTSIKVLPKSQTASRTNTKVLPKSQTASRTNTKVFLSYR</sequence>
<keyword evidence="3" id="KW-1185">Reference proteome</keyword>
<name>A0A397TUM5_9GLOM</name>
<proteinExistence type="predicted"/>
<feature type="region of interest" description="Disordered" evidence="1">
    <location>
        <begin position="67"/>
        <end position="120"/>
    </location>
</feature>
<dbReference type="Proteomes" id="UP000266673">
    <property type="component" value="Unassembled WGS sequence"/>
</dbReference>
<accession>A0A397TUM5</accession>
<reference evidence="2 3" key="1">
    <citation type="submission" date="2018-06" db="EMBL/GenBank/DDBJ databases">
        <title>Comparative genomics reveals the genomic features of Rhizophagus irregularis, R. cerebriforme, R. diaphanum and Gigaspora rosea, and their symbiotic lifestyle signature.</title>
        <authorList>
            <person name="Morin E."/>
            <person name="San Clemente H."/>
            <person name="Chen E.C.H."/>
            <person name="De La Providencia I."/>
            <person name="Hainaut M."/>
            <person name="Kuo A."/>
            <person name="Kohler A."/>
            <person name="Murat C."/>
            <person name="Tang N."/>
            <person name="Roy S."/>
            <person name="Loubradou J."/>
            <person name="Henrissat B."/>
            <person name="Grigoriev I.V."/>
            <person name="Corradi N."/>
            <person name="Roux C."/>
            <person name="Martin F.M."/>
        </authorList>
    </citation>
    <scope>NUCLEOTIDE SEQUENCE [LARGE SCALE GENOMIC DNA]</scope>
    <source>
        <strain evidence="2 3">DAOM 194757</strain>
    </source>
</reference>
<evidence type="ECO:0000313" key="2">
    <source>
        <dbReference type="EMBL" id="RIB01514.1"/>
    </source>
</evidence>